<dbReference type="EMBL" id="BAEN01000023">
    <property type="protein sequence ID" value="GAC13833.1"/>
    <property type="molecule type" value="Genomic_DNA"/>
</dbReference>
<proteinExistence type="predicted"/>
<sequence>MHGESVESFKKILKHQKQFTSKEASETNHNVLFMLGKILHLDTVRPSSKIKGIPGGYTYFGQFIDHDLVLSQDSCTNLNNEKKGCDSEWFEHYKICRKVGLNLNPVYAGNDNWCKCCGKLLFRTESSPNTCQGEAIDIPRNFEKRISLIPDKRNDENWLVAQLHLQFIKLHNKFCDLDVESKNSYQKFDKSKSKCIQVYRQIIKNDYLKRILSEDVYQFVIDDKSTLRSLKNWSRETANNSSKLQLIFEKAAFRFGHTMVRESYILRKSSNSIPLRMDIDELFRFSMNGARKNNISNKSHVVEWDMLFDGYSFNESHPVFPAIRFKLPLLTCPENHLAIRNLIRGEFYELPSFNRVCLEIKSSLDEHIGNPFSTKIQRHFDHIIESAGQLSPKFFEPLIYHLKENQIFDIVSEHCPLWLGILCEAYFCKKDNMEFEKMLGPAGSLLVAAYIACFFINDEIDNPELISLNTMQKLQAFLLLTK</sequence>
<evidence type="ECO:0000256" key="1">
    <source>
        <dbReference type="ARBA" id="ARBA00004613"/>
    </source>
</evidence>
<dbReference type="Pfam" id="PF03098">
    <property type="entry name" value="An_peroxidase"/>
    <property type="match status" value="1"/>
</dbReference>
<dbReference type="PANTHER" id="PTHR11475">
    <property type="entry name" value="OXIDASE/PEROXIDASE"/>
    <property type="match status" value="1"/>
</dbReference>
<dbReference type="AlphaFoldDB" id="K6YB27"/>
<gene>
    <name evidence="4" type="ORF">GLIP_1192</name>
</gene>
<dbReference type="OrthoDB" id="9765610at2"/>
<evidence type="ECO:0000313" key="5">
    <source>
        <dbReference type="Proteomes" id="UP000006334"/>
    </source>
</evidence>
<comment type="caution">
    <text evidence="4">The sequence shown here is derived from an EMBL/GenBank/DDBJ whole genome shotgun (WGS) entry which is preliminary data.</text>
</comment>
<accession>K6YB27</accession>
<dbReference type="Proteomes" id="UP000006334">
    <property type="component" value="Unassembled WGS sequence"/>
</dbReference>
<dbReference type="STRING" id="1127673.GLIP_1192"/>
<organism evidence="4 5">
    <name type="scientific">Aliiglaciecola lipolytica E3</name>
    <dbReference type="NCBI Taxonomy" id="1127673"/>
    <lineage>
        <taxon>Bacteria</taxon>
        <taxon>Pseudomonadati</taxon>
        <taxon>Pseudomonadota</taxon>
        <taxon>Gammaproteobacteria</taxon>
        <taxon>Alteromonadales</taxon>
        <taxon>Alteromonadaceae</taxon>
        <taxon>Aliiglaciecola</taxon>
    </lineage>
</organism>
<dbReference type="Gene3D" id="1.10.640.10">
    <property type="entry name" value="Haem peroxidase domain superfamily, animal type"/>
    <property type="match status" value="1"/>
</dbReference>
<dbReference type="PANTHER" id="PTHR11475:SF4">
    <property type="entry name" value="CHORION PEROXIDASE"/>
    <property type="match status" value="1"/>
</dbReference>
<dbReference type="GO" id="GO:0020037">
    <property type="term" value="F:heme binding"/>
    <property type="evidence" value="ECO:0007669"/>
    <property type="project" value="InterPro"/>
</dbReference>
<evidence type="ECO:0000256" key="3">
    <source>
        <dbReference type="ARBA" id="ARBA00023180"/>
    </source>
</evidence>
<dbReference type="InterPro" id="IPR019791">
    <property type="entry name" value="Haem_peroxidase_animal"/>
</dbReference>
<keyword evidence="5" id="KW-1185">Reference proteome</keyword>
<comment type="subcellular location">
    <subcellularLocation>
        <location evidence="1">Secreted</location>
    </subcellularLocation>
</comment>
<name>K6YB27_9ALTE</name>
<keyword evidence="2" id="KW-0964">Secreted</keyword>
<keyword evidence="3" id="KW-0325">Glycoprotein</keyword>
<dbReference type="InterPro" id="IPR010255">
    <property type="entry name" value="Haem_peroxidase_sf"/>
</dbReference>
<dbReference type="SUPFAM" id="SSF48113">
    <property type="entry name" value="Heme-dependent peroxidases"/>
    <property type="match status" value="1"/>
</dbReference>
<evidence type="ECO:0000256" key="2">
    <source>
        <dbReference type="ARBA" id="ARBA00022525"/>
    </source>
</evidence>
<protein>
    <submittedName>
        <fullName evidence="4">Uncharacterized protein</fullName>
    </submittedName>
</protein>
<dbReference type="GO" id="GO:0006979">
    <property type="term" value="P:response to oxidative stress"/>
    <property type="evidence" value="ECO:0007669"/>
    <property type="project" value="InterPro"/>
</dbReference>
<dbReference type="InterPro" id="IPR037120">
    <property type="entry name" value="Haem_peroxidase_sf_animal"/>
</dbReference>
<dbReference type="GO" id="GO:0005576">
    <property type="term" value="C:extracellular region"/>
    <property type="evidence" value="ECO:0007669"/>
    <property type="project" value="UniProtKB-SubCell"/>
</dbReference>
<evidence type="ECO:0000313" key="4">
    <source>
        <dbReference type="EMBL" id="GAC13833.1"/>
    </source>
</evidence>
<reference evidence="4 5" key="1">
    <citation type="journal article" date="2017" name="Antonie Van Leeuwenhoek">
        <title>Rhizobium rhizosphaerae sp. nov., a novel species isolated from rice rhizosphere.</title>
        <authorList>
            <person name="Zhao J.J."/>
            <person name="Zhang J."/>
            <person name="Zhang R.J."/>
            <person name="Zhang C.W."/>
            <person name="Yin H.Q."/>
            <person name="Zhang X.X."/>
        </authorList>
    </citation>
    <scope>NUCLEOTIDE SEQUENCE [LARGE SCALE GENOMIC DNA]</scope>
    <source>
        <strain evidence="4 5">E3</strain>
    </source>
</reference>
<dbReference type="eggNOG" id="ENOG502Z7JE">
    <property type="taxonomic scope" value="Bacteria"/>
</dbReference>
<dbReference type="GO" id="GO:0004601">
    <property type="term" value="F:peroxidase activity"/>
    <property type="evidence" value="ECO:0007669"/>
    <property type="project" value="InterPro"/>
</dbReference>